<evidence type="ECO:0000313" key="1">
    <source>
        <dbReference type="EMBL" id="GAY73170.1"/>
    </source>
</evidence>
<dbReference type="Proteomes" id="UP000286974">
    <property type="component" value="Unassembled WGS sequence"/>
</dbReference>
<dbReference type="OrthoDB" id="2329788at2"/>
<organism evidence="1 2">
    <name type="scientific">Lentilactobacillus kosonis</name>
    <dbReference type="NCBI Taxonomy" id="2810561"/>
    <lineage>
        <taxon>Bacteria</taxon>
        <taxon>Bacillati</taxon>
        <taxon>Bacillota</taxon>
        <taxon>Bacilli</taxon>
        <taxon>Lactobacillales</taxon>
        <taxon>Lactobacillaceae</taxon>
        <taxon>Lentilactobacillus</taxon>
    </lineage>
</organism>
<keyword evidence="2" id="KW-1185">Reference proteome</keyword>
<gene>
    <name evidence="1" type="ORF">NBRC111893_1316</name>
</gene>
<sequence length="135" mass="15017">MGKKVTGGIFAGLLGAGIYAAYQRLDESNKKHLKQEIKNRADDLKDRAVDYAFYAEDAINDAREILSEQMKQSSQRAKTTMDSFKNAQSFDDSDNFDSDDPIDIVVDPEAVFDEDDDFEATATVLIYPDGTVTAF</sequence>
<evidence type="ECO:0000313" key="2">
    <source>
        <dbReference type="Proteomes" id="UP000286974"/>
    </source>
</evidence>
<dbReference type="EMBL" id="BEXA01000002">
    <property type="protein sequence ID" value="GAY73170.1"/>
    <property type="molecule type" value="Genomic_DNA"/>
</dbReference>
<accession>A0A401FLC3</accession>
<comment type="caution">
    <text evidence="1">The sequence shown here is derived from an EMBL/GenBank/DDBJ whole genome shotgun (WGS) entry which is preliminary data.</text>
</comment>
<name>A0A401FLC3_9LACO</name>
<evidence type="ECO:0008006" key="3">
    <source>
        <dbReference type="Google" id="ProtNLM"/>
    </source>
</evidence>
<protein>
    <recommendedName>
        <fullName evidence="3">YtxH domain-containing protein</fullName>
    </recommendedName>
</protein>
<proteinExistence type="predicted"/>
<dbReference type="AlphaFoldDB" id="A0A401FLC3"/>
<dbReference type="RefSeq" id="WP_125008253.1">
    <property type="nucleotide sequence ID" value="NZ_BEXA01000002.1"/>
</dbReference>
<reference evidence="1 2" key="1">
    <citation type="submission" date="2017-11" db="EMBL/GenBank/DDBJ databases">
        <title>Draft Genome Sequence of Lactobacillus curieae NBRC 111893 isolated from Koso, a Japanese sugar-Vegetable Fermented Beverage.</title>
        <authorList>
            <person name="Chiou T.Y."/>
            <person name="Oshima K."/>
            <person name="Suda W."/>
            <person name="Hattori M."/>
            <person name="Takahashi T."/>
        </authorList>
    </citation>
    <scope>NUCLEOTIDE SEQUENCE [LARGE SCALE GENOMIC DNA]</scope>
    <source>
        <strain evidence="1 2">NBRC111893</strain>
    </source>
</reference>